<keyword evidence="5 8" id="KW-0648">Protein biosynthesis</keyword>
<dbReference type="Gene3D" id="3.40.50.620">
    <property type="entry name" value="HUPs"/>
    <property type="match status" value="1"/>
</dbReference>
<keyword evidence="3 8" id="KW-0067">ATP-binding</keyword>
<evidence type="ECO:0000256" key="5">
    <source>
        <dbReference type="ARBA" id="ARBA00022917"/>
    </source>
</evidence>
<dbReference type="InterPro" id="IPR002307">
    <property type="entry name" value="Tyr-tRNA-ligase"/>
</dbReference>
<name>A0A068DQL1_9FLAO</name>
<sequence length="426" mass="48830">MKDLIQELSWRGLLKNITPGLIDQSKKRPITLYVGFDPTADSLHLGNLLPILLLIHFERAGHHPIAVLGGATGMIGDPSGKSEERKLLDKDIIEQNIQCIKEQLSRLLYIKSSNIRLLNNSDWISPLSFIEFGRDVGKHFTINYLLSKDSIKKRLNPKNGMSFTEFTYQLLQGYDFYHLYKNENCLLQIGGSDQWGNIVTGIELIRKKTSGTAYGLTFPLVTKSDGTKFGKSKVEGNIWLDAKRTSPYICFQFWMNISDDEAIRFIKMYTLLPIEEIDKLIEEHKKAPNKRILQQILAKEITQWIYSTEYYNKSVYASKLLFNNNLIASLKDLDENTFLSIFEGVPRATIFMEDLLKGVSIIEVLTEKSCFFSSKGEARRSLKEKSISVNHQKVDENFTLSKIHIIAERYILLKKGKKKYLILEAT</sequence>
<feature type="binding site" evidence="8">
    <location>
        <position position="168"/>
    </location>
    <ligand>
        <name>L-tyrosine</name>
        <dbReference type="ChEBI" id="CHEBI:58315"/>
    </ligand>
</feature>
<dbReference type="InterPro" id="IPR036986">
    <property type="entry name" value="S4_RNA-bd_sf"/>
</dbReference>
<evidence type="ECO:0000256" key="7">
    <source>
        <dbReference type="ARBA" id="ARBA00048248"/>
    </source>
</evidence>
<feature type="binding site" evidence="8">
    <location>
        <position position="231"/>
    </location>
    <ligand>
        <name>ATP</name>
        <dbReference type="ChEBI" id="CHEBI:30616"/>
    </ligand>
</feature>
<dbReference type="Pfam" id="PF00579">
    <property type="entry name" value="tRNA-synt_1b"/>
    <property type="match status" value="1"/>
</dbReference>
<comment type="similarity">
    <text evidence="8">Belongs to the class-I aminoacyl-tRNA synthetase family. TyrS type 1 subfamily.</text>
</comment>
<keyword evidence="4 9" id="KW-0694">RNA-binding</keyword>
<accession>A0A068DQL1</accession>
<gene>
    <name evidence="8 11" type="primary">tyrS</name>
    <name evidence="11" type="ORF">FNIIJ_294</name>
</gene>
<dbReference type="EMBL" id="CP006873">
    <property type="protein sequence ID" value="AID37542.1"/>
    <property type="molecule type" value="Genomic_DNA"/>
</dbReference>
<feature type="short sequence motif" description="'HIGH' region" evidence="8">
    <location>
        <begin position="38"/>
        <end position="47"/>
    </location>
</feature>
<feature type="domain" description="Tyrosine--tRNA ligase SYY-like C-terminal" evidence="10">
    <location>
        <begin position="341"/>
        <end position="422"/>
    </location>
</feature>
<dbReference type="HOGENOM" id="CLU_024003_0_3_10"/>
<evidence type="ECO:0000256" key="8">
    <source>
        <dbReference type="HAMAP-Rule" id="MF_02006"/>
    </source>
</evidence>
<dbReference type="Gene3D" id="3.10.290.10">
    <property type="entry name" value="RNA-binding S4 domain"/>
    <property type="match status" value="1"/>
</dbReference>
<keyword evidence="8" id="KW-0963">Cytoplasm</keyword>
<dbReference type="GO" id="GO:0006437">
    <property type="term" value="P:tyrosyl-tRNA aminoacylation"/>
    <property type="evidence" value="ECO:0007669"/>
    <property type="project" value="UniProtKB-UniRule"/>
</dbReference>
<dbReference type="SUPFAM" id="SSF55174">
    <property type="entry name" value="Alpha-L RNA-binding motif"/>
    <property type="match status" value="1"/>
</dbReference>
<comment type="subcellular location">
    <subcellularLocation>
        <location evidence="8">Cytoplasm</location>
    </subcellularLocation>
</comment>
<comment type="subunit">
    <text evidence="8">Homodimer.</text>
</comment>
<dbReference type="FunFam" id="1.10.240.10:FF:000001">
    <property type="entry name" value="Tyrosine--tRNA ligase"/>
    <property type="match status" value="1"/>
</dbReference>
<dbReference type="InterPro" id="IPR002305">
    <property type="entry name" value="aa-tRNA-synth_Ic"/>
</dbReference>
<dbReference type="SUPFAM" id="SSF52374">
    <property type="entry name" value="Nucleotidylyl transferase"/>
    <property type="match status" value="1"/>
</dbReference>
<dbReference type="GO" id="GO:0005829">
    <property type="term" value="C:cytosol"/>
    <property type="evidence" value="ECO:0007669"/>
    <property type="project" value="TreeGrafter"/>
</dbReference>
<dbReference type="GO" id="GO:0005524">
    <property type="term" value="F:ATP binding"/>
    <property type="evidence" value="ECO:0007669"/>
    <property type="project" value="UniProtKB-UniRule"/>
</dbReference>
<keyword evidence="6 8" id="KW-0030">Aminoacyl-tRNA synthetase</keyword>
<dbReference type="PRINTS" id="PR01040">
    <property type="entry name" value="TRNASYNTHTYR"/>
</dbReference>
<dbReference type="NCBIfam" id="TIGR00234">
    <property type="entry name" value="tyrS"/>
    <property type="match status" value="1"/>
</dbReference>
<feature type="binding site" evidence="8">
    <location>
        <position position="33"/>
    </location>
    <ligand>
        <name>L-tyrosine</name>
        <dbReference type="ChEBI" id="CHEBI:58315"/>
    </ligand>
</feature>
<proteinExistence type="inferred from homology"/>
<dbReference type="PROSITE" id="PS50889">
    <property type="entry name" value="S4"/>
    <property type="match status" value="1"/>
</dbReference>
<dbReference type="CDD" id="cd00805">
    <property type="entry name" value="TyrRS_core"/>
    <property type="match status" value="1"/>
</dbReference>
<dbReference type="KEGG" id="elv:FNIIJ_294"/>
<keyword evidence="2 8" id="KW-0547">Nucleotide-binding</keyword>
<dbReference type="InterPro" id="IPR024088">
    <property type="entry name" value="Tyr-tRNA-ligase_bac-type"/>
</dbReference>
<dbReference type="InterPro" id="IPR001412">
    <property type="entry name" value="aa-tRNA-synth_I_CS"/>
</dbReference>
<evidence type="ECO:0000256" key="1">
    <source>
        <dbReference type="ARBA" id="ARBA00022598"/>
    </source>
</evidence>
<evidence type="ECO:0000256" key="6">
    <source>
        <dbReference type="ARBA" id="ARBA00023146"/>
    </source>
</evidence>
<dbReference type="InterPro" id="IPR054608">
    <property type="entry name" value="SYY-like_C"/>
</dbReference>
<keyword evidence="1 8" id="KW-0436">Ligase</keyword>
<protein>
    <recommendedName>
        <fullName evidence="8">Tyrosine--tRNA ligase</fullName>
        <ecNumber evidence="8">6.1.1.1</ecNumber>
    </recommendedName>
    <alternativeName>
        <fullName evidence="8">Tyrosyl-tRNA synthetase</fullName>
        <shortName evidence="8">TyrRS</shortName>
    </alternativeName>
</protein>
<dbReference type="OrthoDB" id="9804243at2"/>
<dbReference type="PANTHER" id="PTHR11766">
    <property type="entry name" value="TYROSYL-TRNA SYNTHETASE"/>
    <property type="match status" value="1"/>
</dbReference>
<keyword evidence="12" id="KW-1185">Reference proteome</keyword>
<dbReference type="GO" id="GO:0003723">
    <property type="term" value="F:RNA binding"/>
    <property type="evidence" value="ECO:0007669"/>
    <property type="project" value="UniProtKB-KW"/>
</dbReference>
<reference evidence="11 12" key="1">
    <citation type="journal article" date="2014" name="Genome Biol. Evol.">
        <title>Genome sequence of "Candidatus Walczuchella monophlebidarum" the flavobacterial endosymbiont of Llaveia axin axin (Hemiptera: Coccoidea: Monophlebidae).</title>
        <authorList>
            <person name="Rosas-Perez T."/>
            <person name="Rosenblueth M."/>
            <person name="Rincon-Rosales R."/>
            <person name="Mora J."/>
            <person name="Martinez-Romero E."/>
        </authorList>
    </citation>
    <scope>NUCLEOTIDE SEQUENCE [LARGE SCALE GENOMIC DNA]</scope>
    <source>
        <strain evidence="11">FNIIJ</strain>
    </source>
</reference>
<dbReference type="InterPro" id="IPR024107">
    <property type="entry name" value="Tyr-tRNA-ligase_bac_1"/>
</dbReference>
<evidence type="ECO:0000256" key="4">
    <source>
        <dbReference type="ARBA" id="ARBA00022884"/>
    </source>
</evidence>
<dbReference type="AlphaFoldDB" id="A0A068DQL1"/>
<dbReference type="EC" id="6.1.1.1" evidence="8"/>
<dbReference type="PROSITE" id="PS00178">
    <property type="entry name" value="AA_TRNA_LIGASE_I"/>
    <property type="match status" value="1"/>
</dbReference>
<organism evidence="11 12">
    <name type="scientific">Candidatus Walczuchella monophlebidarum</name>
    <dbReference type="NCBI Taxonomy" id="1415657"/>
    <lineage>
        <taxon>Bacteria</taxon>
        <taxon>Pseudomonadati</taxon>
        <taxon>Bacteroidota</taxon>
        <taxon>Flavobacteriia</taxon>
        <taxon>Flavobacteriales</taxon>
        <taxon>Candidatus Walczuchella</taxon>
    </lineage>
</organism>
<evidence type="ECO:0000256" key="2">
    <source>
        <dbReference type="ARBA" id="ARBA00022741"/>
    </source>
</evidence>
<comment type="function">
    <text evidence="8">Catalyzes the attachment of tyrosine to tRNA(Tyr) in a two-step reaction: tyrosine is first activated by ATP to form Tyr-AMP and then transferred to the acceptor end of tRNA(Tyr).</text>
</comment>
<dbReference type="GO" id="GO:0004831">
    <property type="term" value="F:tyrosine-tRNA ligase activity"/>
    <property type="evidence" value="ECO:0007669"/>
    <property type="project" value="UniProtKB-UniRule"/>
</dbReference>
<dbReference type="STRING" id="1415657.FNIIJ_294"/>
<comment type="catalytic activity">
    <reaction evidence="7 8">
        <text>tRNA(Tyr) + L-tyrosine + ATP = L-tyrosyl-tRNA(Tyr) + AMP + diphosphate + H(+)</text>
        <dbReference type="Rhea" id="RHEA:10220"/>
        <dbReference type="Rhea" id="RHEA-COMP:9706"/>
        <dbReference type="Rhea" id="RHEA-COMP:9707"/>
        <dbReference type="ChEBI" id="CHEBI:15378"/>
        <dbReference type="ChEBI" id="CHEBI:30616"/>
        <dbReference type="ChEBI" id="CHEBI:33019"/>
        <dbReference type="ChEBI" id="CHEBI:58315"/>
        <dbReference type="ChEBI" id="CHEBI:78442"/>
        <dbReference type="ChEBI" id="CHEBI:78536"/>
        <dbReference type="ChEBI" id="CHEBI:456215"/>
        <dbReference type="EC" id="6.1.1.1"/>
    </reaction>
</comment>
<dbReference type="PANTHER" id="PTHR11766:SF0">
    <property type="entry name" value="TYROSINE--TRNA LIGASE, MITOCHONDRIAL"/>
    <property type="match status" value="1"/>
</dbReference>
<dbReference type="Proteomes" id="UP000027148">
    <property type="component" value="Chromosome"/>
</dbReference>
<feature type="short sequence motif" description="'KMSKS' region" evidence="8">
    <location>
        <begin position="228"/>
        <end position="232"/>
    </location>
</feature>
<evidence type="ECO:0000313" key="11">
    <source>
        <dbReference type="EMBL" id="AID37542.1"/>
    </source>
</evidence>
<feature type="binding site" evidence="8">
    <location>
        <position position="172"/>
    </location>
    <ligand>
        <name>L-tyrosine</name>
        <dbReference type="ChEBI" id="CHEBI:58315"/>
    </ligand>
</feature>
<dbReference type="RefSeq" id="WP_038436283.1">
    <property type="nucleotide sequence ID" value="NZ_CP006873.1"/>
</dbReference>
<dbReference type="Gene3D" id="1.10.240.10">
    <property type="entry name" value="Tyrosyl-Transfer RNA Synthetase"/>
    <property type="match status" value="1"/>
</dbReference>
<dbReference type="Pfam" id="PF22421">
    <property type="entry name" value="SYY_C-terminal"/>
    <property type="match status" value="1"/>
</dbReference>
<evidence type="ECO:0000313" key="12">
    <source>
        <dbReference type="Proteomes" id="UP000027148"/>
    </source>
</evidence>
<dbReference type="HAMAP" id="MF_02006">
    <property type="entry name" value="Tyr_tRNA_synth_type1"/>
    <property type="match status" value="1"/>
</dbReference>
<evidence type="ECO:0000256" key="9">
    <source>
        <dbReference type="PROSITE-ProRule" id="PRU00182"/>
    </source>
</evidence>
<evidence type="ECO:0000256" key="3">
    <source>
        <dbReference type="ARBA" id="ARBA00022840"/>
    </source>
</evidence>
<dbReference type="InterPro" id="IPR014729">
    <property type="entry name" value="Rossmann-like_a/b/a_fold"/>
</dbReference>
<evidence type="ECO:0000259" key="10">
    <source>
        <dbReference type="Pfam" id="PF22421"/>
    </source>
</evidence>